<keyword evidence="1" id="KW-0472">Membrane</keyword>
<dbReference type="EMBL" id="KL142370">
    <property type="protein sequence ID" value="KDR81744.1"/>
    <property type="molecule type" value="Genomic_DNA"/>
</dbReference>
<dbReference type="OrthoDB" id="1751331at2759"/>
<organism evidence="2 3">
    <name type="scientific">Galerina marginata (strain CBS 339.88)</name>
    <dbReference type="NCBI Taxonomy" id="685588"/>
    <lineage>
        <taxon>Eukaryota</taxon>
        <taxon>Fungi</taxon>
        <taxon>Dikarya</taxon>
        <taxon>Basidiomycota</taxon>
        <taxon>Agaricomycotina</taxon>
        <taxon>Agaricomycetes</taxon>
        <taxon>Agaricomycetidae</taxon>
        <taxon>Agaricales</taxon>
        <taxon>Agaricineae</taxon>
        <taxon>Strophariaceae</taxon>
        <taxon>Galerina</taxon>
    </lineage>
</organism>
<protein>
    <submittedName>
        <fullName evidence="2">Uncharacterized protein</fullName>
    </submittedName>
</protein>
<dbReference type="AlphaFoldDB" id="A0A067TP95"/>
<evidence type="ECO:0000256" key="1">
    <source>
        <dbReference type="SAM" id="Phobius"/>
    </source>
</evidence>
<dbReference type="Proteomes" id="UP000027222">
    <property type="component" value="Unassembled WGS sequence"/>
</dbReference>
<name>A0A067TP95_GALM3</name>
<keyword evidence="1" id="KW-1133">Transmembrane helix</keyword>
<evidence type="ECO:0000313" key="2">
    <source>
        <dbReference type="EMBL" id="KDR81744.1"/>
    </source>
</evidence>
<evidence type="ECO:0000313" key="3">
    <source>
        <dbReference type="Proteomes" id="UP000027222"/>
    </source>
</evidence>
<feature type="transmembrane region" description="Helical" evidence="1">
    <location>
        <begin position="64"/>
        <end position="82"/>
    </location>
</feature>
<keyword evidence="3" id="KW-1185">Reference proteome</keyword>
<keyword evidence="1" id="KW-0812">Transmembrane</keyword>
<reference evidence="3" key="1">
    <citation type="journal article" date="2014" name="Proc. Natl. Acad. Sci. U.S.A.">
        <title>Extensive sampling of basidiomycete genomes demonstrates inadequacy of the white-rot/brown-rot paradigm for wood decay fungi.</title>
        <authorList>
            <person name="Riley R."/>
            <person name="Salamov A.A."/>
            <person name="Brown D.W."/>
            <person name="Nagy L.G."/>
            <person name="Floudas D."/>
            <person name="Held B.W."/>
            <person name="Levasseur A."/>
            <person name="Lombard V."/>
            <person name="Morin E."/>
            <person name="Otillar R."/>
            <person name="Lindquist E.A."/>
            <person name="Sun H."/>
            <person name="LaButti K.M."/>
            <person name="Schmutz J."/>
            <person name="Jabbour D."/>
            <person name="Luo H."/>
            <person name="Baker S.E."/>
            <person name="Pisabarro A.G."/>
            <person name="Walton J.D."/>
            <person name="Blanchette R.A."/>
            <person name="Henrissat B."/>
            <person name="Martin F."/>
            <person name="Cullen D."/>
            <person name="Hibbett D.S."/>
            <person name="Grigoriev I.V."/>
        </authorList>
    </citation>
    <scope>NUCLEOTIDE SEQUENCE [LARGE SCALE GENOMIC DNA]</scope>
    <source>
        <strain evidence="3">CBS 339.88</strain>
    </source>
</reference>
<accession>A0A067TP95</accession>
<gene>
    <name evidence="2" type="ORF">GALMADRAFT_135149</name>
</gene>
<sequence length="208" mass="23304">MTKFISRHPYAQDTSKPDILSDSPLMQAILATLINGIVDSNGVTRKTIALGEKLKCKSLQGKHVSFNFAFTALLMISLLIMSRPSSAMPSHMPEPAPAACEYAIQPSPTTPTEREPWELYPIEALSPYQNNWTIKPAFLRSLTSRLGRTLVLYPKLKEGKVYDDSNARAKKIFLDLNNDYELSLEEVTESHEVTDVPTVEYNFVPSKN</sequence>
<dbReference type="HOGENOM" id="CLU_1320977_0_0_1"/>
<dbReference type="STRING" id="685588.A0A067TP95"/>
<proteinExistence type="predicted"/>